<evidence type="ECO:0000256" key="1">
    <source>
        <dbReference type="SAM" id="MobiDB-lite"/>
    </source>
</evidence>
<dbReference type="AlphaFoldDB" id="A0AAD5SP70"/>
<evidence type="ECO:0000313" key="3">
    <source>
        <dbReference type="Proteomes" id="UP001211907"/>
    </source>
</evidence>
<feature type="region of interest" description="Disordered" evidence="1">
    <location>
        <begin position="113"/>
        <end position="134"/>
    </location>
</feature>
<comment type="caution">
    <text evidence="2">The sequence shown here is derived from an EMBL/GenBank/DDBJ whole genome shotgun (WGS) entry which is preliminary data.</text>
</comment>
<dbReference type="EMBL" id="JADGJH010004314">
    <property type="protein sequence ID" value="KAJ3086285.1"/>
    <property type="molecule type" value="Genomic_DNA"/>
</dbReference>
<evidence type="ECO:0000313" key="2">
    <source>
        <dbReference type="EMBL" id="KAJ3086285.1"/>
    </source>
</evidence>
<keyword evidence="3" id="KW-1185">Reference proteome</keyword>
<organism evidence="2 3">
    <name type="scientific">Physocladia obscura</name>
    <dbReference type="NCBI Taxonomy" id="109957"/>
    <lineage>
        <taxon>Eukaryota</taxon>
        <taxon>Fungi</taxon>
        <taxon>Fungi incertae sedis</taxon>
        <taxon>Chytridiomycota</taxon>
        <taxon>Chytridiomycota incertae sedis</taxon>
        <taxon>Chytridiomycetes</taxon>
        <taxon>Chytridiales</taxon>
        <taxon>Chytriomycetaceae</taxon>
        <taxon>Physocladia</taxon>
    </lineage>
</organism>
<protein>
    <submittedName>
        <fullName evidence="2">Uncharacterized protein</fullName>
    </submittedName>
</protein>
<accession>A0AAD5SP70</accession>
<gene>
    <name evidence="2" type="ORF">HK100_008759</name>
</gene>
<sequence>MAKKWVDPTVVDENLSENSFSGSALFFPLAKDILVDRFTAYVDSKRAQASLSSEKKRLEGRIPTEQLVKSFQVLQKVHDYRITIASDASDVIDMSRTAMQHVMSSHSLLNHSLPGSDATPFGAQTADSRKLKTNNRKLLTQKE</sequence>
<dbReference type="Proteomes" id="UP001211907">
    <property type="component" value="Unassembled WGS sequence"/>
</dbReference>
<reference evidence="2" key="1">
    <citation type="submission" date="2020-05" db="EMBL/GenBank/DDBJ databases">
        <title>Phylogenomic resolution of chytrid fungi.</title>
        <authorList>
            <person name="Stajich J.E."/>
            <person name="Amses K."/>
            <person name="Simmons R."/>
            <person name="Seto K."/>
            <person name="Myers J."/>
            <person name="Bonds A."/>
            <person name="Quandt C.A."/>
            <person name="Barry K."/>
            <person name="Liu P."/>
            <person name="Grigoriev I."/>
            <person name="Longcore J.E."/>
            <person name="James T.Y."/>
        </authorList>
    </citation>
    <scope>NUCLEOTIDE SEQUENCE</scope>
    <source>
        <strain evidence="2">JEL0513</strain>
    </source>
</reference>
<feature type="non-terminal residue" evidence="2">
    <location>
        <position position="1"/>
    </location>
</feature>
<proteinExistence type="predicted"/>
<name>A0AAD5SP70_9FUNG</name>